<dbReference type="PROSITE" id="PS51898">
    <property type="entry name" value="TYR_RECOMBINASE"/>
    <property type="match status" value="1"/>
</dbReference>
<evidence type="ECO:0000313" key="9">
    <source>
        <dbReference type="EMBL" id="HIX59993.1"/>
    </source>
</evidence>
<dbReference type="InterPro" id="IPR010998">
    <property type="entry name" value="Integrase_recombinase_N"/>
</dbReference>
<dbReference type="GO" id="GO:0003677">
    <property type="term" value="F:DNA binding"/>
    <property type="evidence" value="ECO:0007669"/>
    <property type="project" value="UniProtKB-UniRule"/>
</dbReference>
<evidence type="ECO:0000256" key="4">
    <source>
        <dbReference type="ARBA" id="ARBA00023125"/>
    </source>
</evidence>
<feature type="domain" description="Core-binding (CB)" evidence="8">
    <location>
        <begin position="7"/>
        <end position="100"/>
    </location>
</feature>
<dbReference type="InterPro" id="IPR011010">
    <property type="entry name" value="DNA_brk_join_enz"/>
</dbReference>
<dbReference type="PROSITE" id="PS51900">
    <property type="entry name" value="CB"/>
    <property type="match status" value="1"/>
</dbReference>
<keyword evidence="3" id="KW-0229">DNA integration</keyword>
<evidence type="ECO:0000259" key="7">
    <source>
        <dbReference type="PROSITE" id="PS51898"/>
    </source>
</evidence>
<reference evidence="9" key="2">
    <citation type="submission" date="2021-04" db="EMBL/GenBank/DDBJ databases">
        <authorList>
            <person name="Gilroy R."/>
        </authorList>
    </citation>
    <scope>NUCLEOTIDE SEQUENCE</scope>
    <source>
        <strain evidence="9">ChiSjej1B19-8411</strain>
    </source>
</reference>
<dbReference type="Proteomes" id="UP000886817">
    <property type="component" value="Unassembled WGS sequence"/>
</dbReference>
<comment type="similarity">
    <text evidence="2">Belongs to the 'phage' integrase family.</text>
</comment>
<evidence type="ECO:0000256" key="6">
    <source>
        <dbReference type="PROSITE-ProRule" id="PRU01248"/>
    </source>
</evidence>
<organism evidence="9 10">
    <name type="scientific">Candidatus Blautia gallistercoris</name>
    <dbReference type="NCBI Taxonomy" id="2838490"/>
    <lineage>
        <taxon>Bacteria</taxon>
        <taxon>Bacillati</taxon>
        <taxon>Bacillota</taxon>
        <taxon>Clostridia</taxon>
        <taxon>Lachnospirales</taxon>
        <taxon>Lachnospiraceae</taxon>
        <taxon>Blautia</taxon>
    </lineage>
</organism>
<reference evidence="9" key="1">
    <citation type="journal article" date="2021" name="PeerJ">
        <title>Extensive microbial diversity within the chicken gut microbiome revealed by metagenomics and culture.</title>
        <authorList>
            <person name="Gilroy R."/>
            <person name="Ravi A."/>
            <person name="Getino M."/>
            <person name="Pursley I."/>
            <person name="Horton D.L."/>
            <person name="Alikhan N.F."/>
            <person name="Baker D."/>
            <person name="Gharbi K."/>
            <person name="Hall N."/>
            <person name="Watson M."/>
            <person name="Adriaenssens E.M."/>
            <person name="Foster-Nyarko E."/>
            <person name="Jarju S."/>
            <person name="Secka A."/>
            <person name="Antonio M."/>
            <person name="Oren A."/>
            <person name="Chaudhuri R.R."/>
            <person name="La Ragione R."/>
            <person name="Hildebrand F."/>
            <person name="Pallen M.J."/>
        </authorList>
    </citation>
    <scope>NUCLEOTIDE SEQUENCE</scope>
    <source>
        <strain evidence="9">ChiSjej1B19-8411</strain>
    </source>
</reference>
<comment type="function">
    <text evidence="1">Site-specific tyrosine recombinase, which acts by catalyzing the cutting and rejoining of the recombining DNA molecules.</text>
</comment>
<gene>
    <name evidence="9" type="ORF">IAA45_09815</name>
</gene>
<evidence type="ECO:0000256" key="5">
    <source>
        <dbReference type="ARBA" id="ARBA00023172"/>
    </source>
</evidence>
<dbReference type="InterPro" id="IPR013762">
    <property type="entry name" value="Integrase-like_cat_sf"/>
</dbReference>
<dbReference type="Gene3D" id="1.10.150.130">
    <property type="match status" value="1"/>
</dbReference>
<sequence length="339" mass="39115">MSKKATAQFWDTAHRYLGHQLKVIRQVSSHTIDSYRDCLNSFIDYLERVENISRKKISFHNFGKETIKRYQTWMITEQGLAPKTCNLRLTAIRSFLEYAAQEYLWLMPVYTDACTIAGVKTPNHAIEYFEPDEMTALLAAPSGTSRTDRRNQMMLIFLYDTAARVAEARQVKVSDLHLDAGVPYVTLLGKGRKYRNIPLMEKTVLHLKRYLKDFHGSDPKTDLPLFYAKAHGLLHELSSDTFEKMIKRYAEQCREGGYPMPDRVHCHMIRKTRAMDLYREGVPLPHIQQLLGHENISTTSGFYAFATLDVLAKAMEAVNPDNGVKSWSDPDILERLYRL</sequence>
<comment type="caution">
    <text evidence="9">The sequence shown here is derived from an EMBL/GenBank/DDBJ whole genome shotgun (WGS) entry which is preliminary data.</text>
</comment>
<dbReference type="InterPro" id="IPR004107">
    <property type="entry name" value="Integrase_SAM-like_N"/>
</dbReference>
<evidence type="ECO:0000256" key="2">
    <source>
        <dbReference type="ARBA" id="ARBA00008857"/>
    </source>
</evidence>
<dbReference type="GO" id="GO:0006310">
    <property type="term" value="P:DNA recombination"/>
    <property type="evidence" value="ECO:0007669"/>
    <property type="project" value="UniProtKB-KW"/>
</dbReference>
<evidence type="ECO:0000256" key="3">
    <source>
        <dbReference type="ARBA" id="ARBA00022908"/>
    </source>
</evidence>
<dbReference type="AlphaFoldDB" id="A0A9D2B3P0"/>
<dbReference type="Gene3D" id="1.10.443.10">
    <property type="entry name" value="Intergrase catalytic core"/>
    <property type="match status" value="1"/>
</dbReference>
<dbReference type="Pfam" id="PF02899">
    <property type="entry name" value="Phage_int_SAM_1"/>
    <property type="match status" value="1"/>
</dbReference>
<evidence type="ECO:0000256" key="1">
    <source>
        <dbReference type="ARBA" id="ARBA00003283"/>
    </source>
</evidence>
<name>A0A9D2B3P0_9FIRM</name>
<keyword evidence="4 6" id="KW-0238">DNA-binding</keyword>
<dbReference type="InterPro" id="IPR044068">
    <property type="entry name" value="CB"/>
</dbReference>
<proteinExistence type="inferred from homology"/>
<dbReference type="GO" id="GO:0015074">
    <property type="term" value="P:DNA integration"/>
    <property type="evidence" value="ECO:0007669"/>
    <property type="project" value="UniProtKB-KW"/>
</dbReference>
<dbReference type="PANTHER" id="PTHR30349">
    <property type="entry name" value="PHAGE INTEGRASE-RELATED"/>
    <property type="match status" value="1"/>
</dbReference>
<protein>
    <submittedName>
        <fullName evidence="9">Site-specific integrase</fullName>
    </submittedName>
</protein>
<evidence type="ECO:0000313" key="10">
    <source>
        <dbReference type="Proteomes" id="UP000886817"/>
    </source>
</evidence>
<dbReference type="EMBL" id="DXEX01000208">
    <property type="protein sequence ID" value="HIX59993.1"/>
    <property type="molecule type" value="Genomic_DNA"/>
</dbReference>
<dbReference type="InterPro" id="IPR002104">
    <property type="entry name" value="Integrase_catalytic"/>
</dbReference>
<dbReference type="Pfam" id="PF00589">
    <property type="entry name" value="Phage_integrase"/>
    <property type="match status" value="1"/>
</dbReference>
<feature type="domain" description="Tyr recombinase" evidence="7">
    <location>
        <begin position="124"/>
        <end position="316"/>
    </location>
</feature>
<dbReference type="PANTHER" id="PTHR30349:SF41">
    <property type="entry name" value="INTEGRASE_RECOMBINASE PROTEIN MJ0367-RELATED"/>
    <property type="match status" value="1"/>
</dbReference>
<accession>A0A9D2B3P0</accession>
<keyword evidence="5" id="KW-0233">DNA recombination</keyword>
<dbReference type="InterPro" id="IPR050090">
    <property type="entry name" value="Tyrosine_recombinase_XerCD"/>
</dbReference>
<evidence type="ECO:0000259" key="8">
    <source>
        <dbReference type="PROSITE" id="PS51900"/>
    </source>
</evidence>
<dbReference type="SUPFAM" id="SSF56349">
    <property type="entry name" value="DNA breaking-rejoining enzymes"/>
    <property type="match status" value="1"/>
</dbReference>